<sequence>MEMSRLRVHAARLAFVIVFMHPGSLITLLPSGGHPHGGRDLSLQFIGKPEMGLEFSKVTGAKIFVTQAQYEVGQHVSGEVFVNVLSEIEFSRLTLDVSGIEAITFKSPPRRQLCENGSPPKSVEAKERKEIFRSKATLYEPPDGRLSPGHYRFPFIFVLPLGIPGSVSVAGADVSKDEAGEYNAEVKYLIRADFEDCLICVKDVHSFTIAVPPSPASAAPISARESATGINEAAIKVDSANKMASGGTRDGVSATNNDANDSVAAVASAIPTASPQTGDGIKRFPLKLGDLLEIFVVEPLQQKAPPHMVEQTIRSRRFLPCLKPHLVVVGVGLTTSLYQDGGSFSMTCMALQVGQFINALQGLPPCHKALNVCVYVYVLGAVLEVFLEMENPSNYSLTEVVLGLWRVTTLRAPGLRPYVVRNRMVYQQVSYIPPGYFLKGENAMRAEVEIPFDLQQSVKGSLFDVNYEVTLTADFRKTGMDIRDNIVIRKRLTQQDEYLKEFEAPPGWDTVELATDIIQIQLEGAPEPSVGNYEGIGYITVSEKKVSRLVCLSGPQEQREDYPLWLL</sequence>
<evidence type="ECO:0000256" key="1">
    <source>
        <dbReference type="SAM" id="Phobius"/>
    </source>
</evidence>
<evidence type="ECO:0000313" key="3">
    <source>
        <dbReference type="EMBL" id="OEH79206.1"/>
    </source>
</evidence>
<evidence type="ECO:0000259" key="2">
    <source>
        <dbReference type="Pfam" id="PF00339"/>
    </source>
</evidence>
<comment type="caution">
    <text evidence="3">The sequence shown here is derived from an EMBL/GenBank/DDBJ whole genome shotgun (WGS) entry which is preliminary data.</text>
</comment>
<name>A0A1D3D6X8_9EIME</name>
<keyword evidence="1" id="KW-0472">Membrane</keyword>
<organism evidence="3 4">
    <name type="scientific">Cyclospora cayetanensis</name>
    <dbReference type="NCBI Taxonomy" id="88456"/>
    <lineage>
        <taxon>Eukaryota</taxon>
        <taxon>Sar</taxon>
        <taxon>Alveolata</taxon>
        <taxon>Apicomplexa</taxon>
        <taxon>Conoidasida</taxon>
        <taxon>Coccidia</taxon>
        <taxon>Eucoccidiorida</taxon>
        <taxon>Eimeriorina</taxon>
        <taxon>Eimeriidae</taxon>
        <taxon>Cyclospora</taxon>
    </lineage>
</organism>
<reference evidence="3 4" key="1">
    <citation type="journal article" date="2016" name="BMC Genomics">
        <title>Comparative genomics reveals Cyclospora cayetanensis possesses coccidia-like metabolism and invasion components but unique surface antigens.</title>
        <authorList>
            <person name="Liu S."/>
            <person name="Wang L."/>
            <person name="Zheng H."/>
            <person name="Xu Z."/>
            <person name="Roellig D.M."/>
            <person name="Li N."/>
            <person name="Frace M.A."/>
            <person name="Tang K."/>
            <person name="Arrowood M.J."/>
            <person name="Moss D.M."/>
            <person name="Zhang L."/>
            <person name="Feng Y."/>
            <person name="Xiao L."/>
        </authorList>
    </citation>
    <scope>NUCLEOTIDE SEQUENCE [LARGE SCALE GENOMIC DNA]</scope>
    <source>
        <strain evidence="3 4">CHN_HEN01</strain>
    </source>
</reference>
<dbReference type="GO" id="GO:0005737">
    <property type="term" value="C:cytoplasm"/>
    <property type="evidence" value="ECO:0007669"/>
    <property type="project" value="TreeGrafter"/>
</dbReference>
<dbReference type="AlphaFoldDB" id="A0A1D3D6X8"/>
<dbReference type="InParanoid" id="A0A1D3D6X8"/>
<dbReference type="PANTHER" id="PTHR11188">
    <property type="entry name" value="ARRESTIN DOMAIN CONTAINING PROTEIN"/>
    <property type="match status" value="1"/>
</dbReference>
<gene>
    <name evidence="3" type="ORF">cyc_01518</name>
</gene>
<feature type="transmembrane region" description="Helical" evidence="1">
    <location>
        <begin position="12"/>
        <end position="32"/>
    </location>
</feature>
<evidence type="ECO:0000313" key="4">
    <source>
        <dbReference type="Proteomes" id="UP000095192"/>
    </source>
</evidence>
<dbReference type="GO" id="GO:0015031">
    <property type="term" value="P:protein transport"/>
    <property type="evidence" value="ECO:0007669"/>
    <property type="project" value="TreeGrafter"/>
</dbReference>
<protein>
    <submittedName>
        <fullName evidence="3">Arrestin (Or s-antigen) N-terminal domain-containing protein</fullName>
    </submittedName>
</protein>
<dbReference type="PANTHER" id="PTHR11188:SF17">
    <property type="entry name" value="FI21816P1"/>
    <property type="match status" value="1"/>
</dbReference>
<feature type="domain" description="Arrestin-like N-terminal" evidence="2">
    <location>
        <begin position="68"/>
        <end position="195"/>
    </location>
</feature>
<dbReference type="Pfam" id="PF00339">
    <property type="entry name" value="Arrestin_N"/>
    <property type="match status" value="1"/>
</dbReference>
<dbReference type="InterPro" id="IPR014752">
    <property type="entry name" value="Arrestin-like_C"/>
</dbReference>
<keyword evidence="4" id="KW-1185">Reference proteome</keyword>
<keyword evidence="1" id="KW-0812">Transmembrane</keyword>
<dbReference type="Proteomes" id="UP000095192">
    <property type="component" value="Unassembled WGS sequence"/>
</dbReference>
<dbReference type="EMBL" id="JROU02000464">
    <property type="protein sequence ID" value="OEH79206.1"/>
    <property type="molecule type" value="Genomic_DNA"/>
</dbReference>
<dbReference type="Gene3D" id="2.60.40.640">
    <property type="match status" value="1"/>
</dbReference>
<dbReference type="InterPro" id="IPR050357">
    <property type="entry name" value="Arrestin_domain-protein"/>
</dbReference>
<keyword evidence="1" id="KW-1133">Transmembrane helix</keyword>
<accession>A0A1D3D6X8</accession>
<proteinExistence type="predicted"/>
<dbReference type="VEuPathDB" id="ToxoDB:cyc_01518"/>
<dbReference type="InterPro" id="IPR011021">
    <property type="entry name" value="Arrestin-like_N"/>
</dbReference>